<dbReference type="SUPFAM" id="SSF100950">
    <property type="entry name" value="NagB/RpiA/CoA transferase-like"/>
    <property type="match status" value="1"/>
</dbReference>
<dbReference type="Gene3D" id="3.40.50.10420">
    <property type="entry name" value="NagB/RpiA/CoA transferase-like"/>
    <property type="match status" value="1"/>
</dbReference>
<dbReference type="KEGG" id="tcb:TCARB_0342"/>
<dbReference type="STRING" id="697581.TCARB_0342"/>
<dbReference type="InterPro" id="IPR037171">
    <property type="entry name" value="NagB/RpiA_transferase-like"/>
</dbReference>
<evidence type="ECO:0000313" key="1">
    <source>
        <dbReference type="EMBL" id="AJB41416.1"/>
    </source>
</evidence>
<evidence type="ECO:0000313" key="2">
    <source>
        <dbReference type="Proteomes" id="UP000266720"/>
    </source>
</evidence>
<dbReference type="EMBL" id="CP007493">
    <property type="protein sequence ID" value="AJB41416.1"/>
    <property type="molecule type" value="Genomic_DNA"/>
</dbReference>
<dbReference type="AlphaFoldDB" id="A0A3G1A4I0"/>
<dbReference type="PANTHER" id="PTHR13017">
    <property type="entry name" value="5-FORMYLTETRAHYDROFOLATE CYCLO-LIGASE-RELATED"/>
    <property type="match status" value="1"/>
</dbReference>
<dbReference type="InterPro" id="IPR024185">
    <property type="entry name" value="FTHF_cligase-like_sf"/>
</dbReference>
<reference evidence="2" key="1">
    <citation type="book" date="2010" name="EXTREMOPHILES" publisher="0:0-0">
        <title>Complete genome sequences of ten hyperthermophilic archaea reveal their metabolic capabilities and possible ecological roles.</title>
        <editorList>
            <person name="?"/>
        </editorList>
        <authorList>
            <person name="Ravin N.V."/>
            <person name="Mardanov A.V."/>
            <person name="Bonch-Osmolovskaya E.A."/>
            <person name="Skryabin K.G."/>
        </authorList>
    </citation>
    <scope>NUCLEOTIDE SEQUENCE [LARGE SCALE GENOMIC DNA]</scope>
    <source>
        <strain evidence="2">1505</strain>
    </source>
</reference>
<dbReference type="GO" id="GO:0005737">
    <property type="term" value="C:cytoplasm"/>
    <property type="evidence" value="ECO:0007669"/>
    <property type="project" value="TreeGrafter"/>
</dbReference>
<protein>
    <submittedName>
        <fullName evidence="1">5-FCL-like protein</fullName>
    </submittedName>
</protein>
<gene>
    <name evidence="1" type="ORF">TCARB_0342</name>
</gene>
<organism evidence="1 2">
    <name type="scientific">Thermofilum adornatum 1505</name>
    <dbReference type="NCBI Taxonomy" id="697581"/>
    <lineage>
        <taxon>Archaea</taxon>
        <taxon>Thermoproteota</taxon>
        <taxon>Thermoprotei</taxon>
        <taxon>Thermofilales</taxon>
        <taxon>Thermofilaceae</taxon>
        <taxon>Thermofilum</taxon>
    </lineage>
</organism>
<accession>A0A3G1A4I0</accession>
<name>A0A3G1A4I0_9CREN</name>
<dbReference type="PANTHER" id="PTHR13017:SF0">
    <property type="entry name" value="METHENYLTETRAHYDROFOLATE SYNTHASE DOMAIN-CONTAINING PROTEIN"/>
    <property type="match status" value="1"/>
</dbReference>
<dbReference type="Proteomes" id="UP000266720">
    <property type="component" value="Chromosome"/>
</dbReference>
<proteinExistence type="predicted"/>
<dbReference type="Pfam" id="PF01812">
    <property type="entry name" value="5-FTHF_cyc-lig"/>
    <property type="match status" value="1"/>
</dbReference>
<dbReference type="InterPro" id="IPR002698">
    <property type="entry name" value="FTHF_cligase"/>
</dbReference>
<sequence>MFLHLNFSVYASFFAWSLKTGEKAPYNGKTFYLSYIKNSGGDLKKEKQEIREKVWRKLLEENVALPPFPVEGRIPNFRGAREAALKLSASSIYQKAQVVFSNPDSPQRHVRELALRDGKILVMASPRLRNGFIVLDPRKIPSDKVGLASTIRGAFIFGEKVLERVPVIDLKVAGSVAVDIYGGRVGKGGGFSDLEYAILKALGALSEETPIVTTVHELQIVDFIPMDTHDVPMDYLFTPQRVVKTQRKYPRPEGIYWDKLSSLDIESIPVLKLLLQRRG</sequence>